<feature type="region of interest" description="Disordered" evidence="2">
    <location>
        <begin position="1"/>
        <end position="174"/>
    </location>
</feature>
<comment type="caution">
    <text evidence="3">The sequence shown here is derived from an EMBL/GenBank/DDBJ whole genome shotgun (WGS) entry which is preliminary data.</text>
</comment>
<feature type="compositionally biased region" description="Polar residues" evidence="2">
    <location>
        <begin position="302"/>
        <end position="311"/>
    </location>
</feature>
<dbReference type="EMBL" id="JEMT01017659">
    <property type="protein sequence ID" value="EXX67615.1"/>
    <property type="molecule type" value="Genomic_DNA"/>
</dbReference>
<gene>
    <name evidence="3" type="ORF">RirG_112700</name>
</gene>
<feature type="compositionally biased region" description="Low complexity" evidence="2">
    <location>
        <begin position="1"/>
        <end position="13"/>
    </location>
</feature>
<sequence length="559" mass="63206">MATYETNVNNNNVYEEDVDNSSETSKDNYSSSASSFVDESKKINFEDNKEVRNLSSSKRKKRNSFISMFNPKKDDKEKEEKEKHSEGLVRSLSGIFNKDKDNNKRNNTVEKQVRPTSRTSSNSDASKHGHGYIFFSDDDEKPENDTTSKKGTKSRQNSNAENLEKDKSSKKVKRISVNLGKFFENKSSPKPQDIFENSFLEPGETMIKSPKKVHGNKNSNNDINKNSNNNNNNNNNDNNNVESPQIGNGTDNVNNHFSPIKSTDDSPVDDVQSTISSTQQSSFDDQEISSNNNVNNKHESEYNSGSPTTPITPRLIVTPIEPQSAPFEFITHNSNKLEFEDEKEDQVDQNNAFNSIIGSKPYEGKSVPLTISTKNIKPNSITNTIEQQSDSNNTKTLQELEEINKSLNNVKEQLEAKVAEKDVQITKFNSMEHIMQQQIDLSKRMTETMQRLESKVNVQKDEVDGTSVSKMFEETIKRLETKIDRQNDEIINLKSIVGQLCEWGKSTIIINKWRWFSIENNSGRESESNYSTTGGIDSSQSITITTDLFEGHPCKYIGG</sequence>
<evidence type="ECO:0000256" key="1">
    <source>
        <dbReference type="SAM" id="Coils"/>
    </source>
</evidence>
<feature type="compositionally biased region" description="Polar residues" evidence="2">
    <location>
        <begin position="21"/>
        <end position="37"/>
    </location>
</feature>
<feature type="compositionally biased region" description="Low complexity" evidence="2">
    <location>
        <begin position="216"/>
        <end position="240"/>
    </location>
</feature>
<evidence type="ECO:0000256" key="2">
    <source>
        <dbReference type="SAM" id="MobiDB-lite"/>
    </source>
</evidence>
<feature type="region of interest" description="Disordered" evidence="2">
    <location>
        <begin position="208"/>
        <end position="314"/>
    </location>
</feature>
<keyword evidence="4" id="KW-1185">Reference proteome</keyword>
<evidence type="ECO:0000313" key="3">
    <source>
        <dbReference type="EMBL" id="EXX67615.1"/>
    </source>
</evidence>
<feature type="compositionally biased region" description="Basic and acidic residues" evidence="2">
    <location>
        <begin position="71"/>
        <end position="87"/>
    </location>
</feature>
<feature type="coiled-coil region" evidence="1">
    <location>
        <begin position="393"/>
        <end position="496"/>
    </location>
</feature>
<name>A0A015JKC5_RHIIW</name>
<dbReference type="AlphaFoldDB" id="A0A015JKC5"/>
<feature type="compositionally biased region" description="Low complexity" evidence="2">
    <location>
        <begin position="269"/>
        <end position="283"/>
    </location>
</feature>
<protein>
    <submittedName>
        <fullName evidence="3">Uncharacterized protein</fullName>
    </submittedName>
</protein>
<proteinExistence type="predicted"/>
<feature type="compositionally biased region" description="Polar residues" evidence="2">
    <location>
        <begin position="114"/>
        <end position="124"/>
    </location>
</feature>
<reference evidence="3 4" key="1">
    <citation type="submission" date="2014-02" db="EMBL/GenBank/DDBJ databases">
        <title>Single nucleus genome sequencing reveals high similarity among nuclei of an endomycorrhizal fungus.</title>
        <authorList>
            <person name="Lin K."/>
            <person name="Geurts R."/>
            <person name="Zhang Z."/>
            <person name="Limpens E."/>
            <person name="Saunders D.G."/>
            <person name="Mu D."/>
            <person name="Pang E."/>
            <person name="Cao H."/>
            <person name="Cha H."/>
            <person name="Lin T."/>
            <person name="Zhou Q."/>
            <person name="Shang Y."/>
            <person name="Li Y."/>
            <person name="Ivanov S."/>
            <person name="Sharma T."/>
            <person name="Velzen R.V."/>
            <person name="Ruijter N.D."/>
            <person name="Aanen D.K."/>
            <person name="Win J."/>
            <person name="Kamoun S."/>
            <person name="Bisseling T."/>
            <person name="Huang S."/>
        </authorList>
    </citation>
    <scope>NUCLEOTIDE SEQUENCE [LARGE SCALE GENOMIC DNA]</scope>
    <source>
        <strain evidence="4">DAOM197198w</strain>
    </source>
</reference>
<feature type="compositionally biased region" description="Basic and acidic residues" evidence="2">
    <location>
        <begin position="97"/>
        <end position="113"/>
    </location>
</feature>
<dbReference type="Proteomes" id="UP000022910">
    <property type="component" value="Unassembled WGS sequence"/>
</dbReference>
<keyword evidence="1" id="KW-0175">Coiled coil</keyword>
<feature type="compositionally biased region" description="Polar residues" evidence="2">
    <location>
        <begin position="241"/>
        <end position="261"/>
    </location>
</feature>
<evidence type="ECO:0000313" key="4">
    <source>
        <dbReference type="Proteomes" id="UP000022910"/>
    </source>
</evidence>
<feature type="compositionally biased region" description="Basic and acidic residues" evidence="2">
    <location>
        <begin position="38"/>
        <end position="52"/>
    </location>
</feature>
<organism evidence="3 4">
    <name type="scientific">Rhizophagus irregularis (strain DAOM 197198w)</name>
    <name type="common">Glomus intraradices</name>
    <dbReference type="NCBI Taxonomy" id="1432141"/>
    <lineage>
        <taxon>Eukaryota</taxon>
        <taxon>Fungi</taxon>
        <taxon>Fungi incertae sedis</taxon>
        <taxon>Mucoromycota</taxon>
        <taxon>Glomeromycotina</taxon>
        <taxon>Glomeromycetes</taxon>
        <taxon>Glomerales</taxon>
        <taxon>Glomeraceae</taxon>
        <taxon>Rhizophagus</taxon>
    </lineage>
</organism>
<accession>A0A015JKC5</accession>